<dbReference type="Pfam" id="PF04328">
    <property type="entry name" value="Sel_put"/>
    <property type="match status" value="1"/>
</dbReference>
<name>A0A377SWA7_9NEIS</name>
<protein>
    <submittedName>
        <fullName evidence="2">Uncharacterized short protein YbdD (DUF466 family)</fullName>
    </submittedName>
    <submittedName>
        <fullName evidence="1">Uncharacterized small protein</fullName>
    </submittedName>
</protein>
<gene>
    <name evidence="2" type="ORF">EV682_104270</name>
    <name evidence="1" type="ORF">NCTC11159_04176</name>
</gene>
<sequence>MLKFLKPGSAFRSNAYKVVQTCRLMVGVHDYENYLAHMQAHHPELPAKTRKEFYQYCLEARFPGAGKISKCPC</sequence>
<dbReference type="RefSeq" id="WP_099398687.1">
    <property type="nucleotide sequence ID" value="NZ_CAWOLO010000004.1"/>
</dbReference>
<dbReference type="OrthoDB" id="9814284at2"/>
<dbReference type="Proteomes" id="UP000255108">
    <property type="component" value="Unassembled WGS sequence"/>
</dbReference>
<dbReference type="EMBL" id="UGHR01000004">
    <property type="protein sequence ID" value="STR45600.1"/>
    <property type="molecule type" value="Genomic_DNA"/>
</dbReference>
<dbReference type="AlphaFoldDB" id="A0A377SWA7"/>
<dbReference type="InterPro" id="IPR007423">
    <property type="entry name" value="Sel_put"/>
</dbReference>
<accession>A0A377SWA7</accession>
<reference evidence="2 4" key="2">
    <citation type="submission" date="2019-03" db="EMBL/GenBank/DDBJ databases">
        <title>Genomic Encyclopedia of Type Strains, Phase IV (KMG-IV): sequencing the most valuable type-strain genomes for metagenomic binning, comparative biology and taxonomic classification.</title>
        <authorList>
            <person name="Goeker M."/>
        </authorList>
    </citation>
    <scope>NUCLEOTIDE SEQUENCE [LARGE SCALE GENOMIC DNA]</scope>
    <source>
        <strain evidence="2 4">DSM 3764</strain>
    </source>
</reference>
<dbReference type="PANTHER" id="PTHR38453:SF1">
    <property type="entry name" value="CYTOPLASMIC PROTEIN"/>
    <property type="match status" value="1"/>
</dbReference>
<evidence type="ECO:0000313" key="3">
    <source>
        <dbReference type="Proteomes" id="UP000255108"/>
    </source>
</evidence>
<organism evidence="1 3">
    <name type="scientific">Iodobacter fluviatilis</name>
    <dbReference type="NCBI Taxonomy" id="537"/>
    <lineage>
        <taxon>Bacteria</taxon>
        <taxon>Pseudomonadati</taxon>
        <taxon>Pseudomonadota</taxon>
        <taxon>Betaproteobacteria</taxon>
        <taxon>Neisseriales</taxon>
        <taxon>Chitinibacteraceae</taxon>
        <taxon>Iodobacter</taxon>
    </lineage>
</organism>
<proteinExistence type="predicted"/>
<dbReference type="Proteomes" id="UP000295794">
    <property type="component" value="Unassembled WGS sequence"/>
</dbReference>
<evidence type="ECO:0000313" key="2">
    <source>
        <dbReference type="EMBL" id="TCU88100.1"/>
    </source>
</evidence>
<keyword evidence="4" id="KW-1185">Reference proteome</keyword>
<evidence type="ECO:0000313" key="4">
    <source>
        <dbReference type="Proteomes" id="UP000295794"/>
    </source>
</evidence>
<evidence type="ECO:0000313" key="1">
    <source>
        <dbReference type="EMBL" id="STR45600.1"/>
    </source>
</evidence>
<dbReference type="PANTHER" id="PTHR38453">
    <property type="entry name" value="CYTOPLASMIC PROTEIN-RELATED"/>
    <property type="match status" value="1"/>
</dbReference>
<dbReference type="EMBL" id="SMBT01000004">
    <property type="protein sequence ID" value="TCU88100.1"/>
    <property type="molecule type" value="Genomic_DNA"/>
</dbReference>
<reference evidence="1 3" key="1">
    <citation type="submission" date="2018-06" db="EMBL/GenBank/DDBJ databases">
        <authorList>
            <consortium name="Pathogen Informatics"/>
            <person name="Doyle S."/>
        </authorList>
    </citation>
    <scope>NUCLEOTIDE SEQUENCE [LARGE SCALE GENOMIC DNA]</scope>
    <source>
        <strain evidence="1 3">NCTC11159</strain>
    </source>
</reference>